<reference evidence="3" key="1">
    <citation type="submission" date="2015-07" db="EMBL/GenBank/DDBJ databases">
        <title>Near-Complete Genome Sequence of the Cellulolytic Bacterium Bacteroides (Pseudobacteroides) cellulosolvens ATCC 35603.</title>
        <authorList>
            <person name="Dassa B."/>
            <person name="Utturkar S.M."/>
            <person name="Klingeman D.M."/>
            <person name="Hurt R.A."/>
            <person name="Keller M."/>
            <person name="Xu J."/>
            <person name="Reddy Y.H.K."/>
            <person name="Borovok I."/>
            <person name="Grinberg I.R."/>
            <person name="Lamed R."/>
            <person name="Zhivin O."/>
            <person name="Bayer E.A."/>
            <person name="Brown S.D."/>
        </authorList>
    </citation>
    <scope>NUCLEOTIDE SEQUENCE [LARGE SCALE GENOMIC DNA]</scope>
    <source>
        <strain evidence="3">DSM 2933</strain>
    </source>
</reference>
<dbReference type="EMBL" id="LGTC01000001">
    <property type="protein sequence ID" value="KNY28122.1"/>
    <property type="molecule type" value="Genomic_DNA"/>
</dbReference>
<sequence>MIIIKTLKEKINKCLYILIAVTAGLCLFLLTCSITLEKSIMNPEFHDELLKKHDLYSYTQKQIKSSFETLNLNAGSDADSDQISNLLISLKKSITPDLINMNLDSLVDGMFQYLNGKSNFLPDIVINTDSIKDNINPNDMTDHNQKYSYALSKIKKINLSLILQYFDRSDITDSLSIIKLYFYIINTIPIFLALLAVMLFIVAAAFSKSIIKIVKWLILLSSAWAALLLVSAIFIIYKSHTLENSIYPITSSIPLPADITLSYINDLLKGVWSTFMVLGFIIGLICLFLLTMLKTKHINLAEKQISGDKTRLFSSIKYGACIFLFMLVISVLINKSYIVKKEFLENNFPVIINKLKNYSTVTKIIPAKDTSIYMLLLKLVDKKDKTPIADIKMHLTGEASSRKINSLDIVSDENGDARYILDKGKYRLSFDSESFPKSYQMPSSVFFELKSAGTTIISIELDKNQDTALNKWGIAEIEIFDNDNIPVHNVELYVEGIPSAPGNPDTLKAVTNSEGIAVFRLNEGTYKIGFTNTTFPANYKIPSPIDISVMANSIGRYSLRLSSE</sequence>
<feature type="transmembrane region" description="Helical" evidence="1">
    <location>
        <begin position="216"/>
        <end position="237"/>
    </location>
</feature>
<gene>
    <name evidence="2" type="ORF">Bccel_3393</name>
</gene>
<feature type="transmembrane region" description="Helical" evidence="1">
    <location>
        <begin position="15"/>
        <end position="36"/>
    </location>
</feature>
<keyword evidence="1" id="KW-1133">Transmembrane helix</keyword>
<keyword evidence="1" id="KW-0812">Transmembrane</keyword>
<dbReference type="RefSeq" id="WP_036939166.1">
    <property type="nucleotide sequence ID" value="NZ_JQKC01000008.1"/>
</dbReference>
<dbReference type="Proteomes" id="UP000036923">
    <property type="component" value="Unassembled WGS sequence"/>
</dbReference>
<proteinExistence type="predicted"/>
<evidence type="ECO:0000313" key="2">
    <source>
        <dbReference type="EMBL" id="KNY28122.1"/>
    </source>
</evidence>
<evidence type="ECO:0000256" key="1">
    <source>
        <dbReference type="SAM" id="Phobius"/>
    </source>
</evidence>
<comment type="caution">
    <text evidence="2">The sequence shown here is derived from an EMBL/GenBank/DDBJ whole genome shotgun (WGS) entry which is preliminary data.</text>
</comment>
<feature type="transmembrane region" description="Helical" evidence="1">
    <location>
        <begin position="312"/>
        <end position="333"/>
    </location>
</feature>
<evidence type="ECO:0000313" key="3">
    <source>
        <dbReference type="Proteomes" id="UP000036923"/>
    </source>
</evidence>
<dbReference type="eggNOG" id="ENOG5033PC6">
    <property type="taxonomic scope" value="Bacteria"/>
</dbReference>
<dbReference type="AlphaFoldDB" id="A0A0L6JRV1"/>
<keyword evidence="1" id="KW-0472">Membrane</keyword>
<feature type="transmembrane region" description="Helical" evidence="1">
    <location>
        <begin position="180"/>
        <end position="204"/>
    </location>
</feature>
<organism evidence="2 3">
    <name type="scientific">Pseudobacteroides cellulosolvens ATCC 35603 = DSM 2933</name>
    <dbReference type="NCBI Taxonomy" id="398512"/>
    <lineage>
        <taxon>Bacteria</taxon>
        <taxon>Bacillati</taxon>
        <taxon>Bacillota</taxon>
        <taxon>Clostridia</taxon>
        <taxon>Eubacteriales</taxon>
        <taxon>Oscillospiraceae</taxon>
        <taxon>Pseudobacteroides</taxon>
    </lineage>
</organism>
<accession>A0A0L6JRV1</accession>
<feature type="transmembrane region" description="Helical" evidence="1">
    <location>
        <begin position="271"/>
        <end position="291"/>
    </location>
</feature>
<keyword evidence="3" id="KW-1185">Reference proteome</keyword>
<name>A0A0L6JRV1_9FIRM</name>
<protein>
    <submittedName>
        <fullName evidence="2">Uncharacterized protein</fullName>
    </submittedName>
</protein>